<evidence type="ECO:0000313" key="3">
    <source>
        <dbReference type="Proteomes" id="UP000014978"/>
    </source>
</evidence>
<dbReference type="HOGENOM" id="CLU_1363329_0_0_1"/>
<feature type="non-terminal residue" evidence="2">
    <location>
        <position position="201"/>
    </location>
</feature>
<dbReference type="EMBL" id="ATCN01001350">
    <property type="protein sequence ID" value="EPR77687.1"/>
    <property type="molecule type" value="Genomic_DNA"/>
</dbReference>
<proteinExistence type="predicted"/>
<gene>
    <name evidence="2" type="ORF">SLOPH_2549</name>
</gene>
<dbReference type="VEuPathDB" id="MicrosporidiaDB:SLOPH_2549"/>
<accession>S7W7I4</accession>
<dbReference type="InParanoid" id="S7W7I4"/>
<dbReference type="AlphaFoldDB" id="S7W7I4"/>
<keyword evidence="1" id="KW-0732">Signal</keyword>
<feature type="chain" id="PRO_5004558763" evidence="1">
    <location>
        <begin position="22"/>
        <end position="201"/>
    </location>
</feature>
<reference evidence="3" key="1">
    <citation type="journal article" date="2013" name="PLoS Genet.">
        <title>The genome of Spraguea lophii and the basis of host-microsporidian interactions.</title>
        <authorList>
            <person name="Campbell S.E."/>
            <person name="Williams T.A."/>
            <person name="Yousuf A."/>
            <person name="Soanes D.M."/>
            <person name="Paszkiewicz K.H."/>
            <person name="Williams B.A.P."/>
        </authorList>
    </citation>
    <scope>NUCLEOTIDE SEQUENCE [LARGE SCALE GENOMIC DNA]</scope>
    <source>
        <strain evidence="3">42_110</strain>
    </source>
</reference>
<feature type="signal peptide" evidence="1">
    <location>
        <begin position="1"/>
        <end position="21"/>
    </location>
</feature>
<comment type="caution">
    <text evidence="2">The sequence shown here is derived from an EMBL/GenBank/DDBJ whole genome shotgun (WGS) entry which is preliminary data.</text>
</comment>
<keyword evidence="3" id="KW-1185">Reference proteome</keyword>
<evidence type="ECO:0000256" key="1">
    <source>
        <dbReference type="SAM" id="SignalP"/>
    </source>
</evidence>
<organism evidence="2 3">
    <name type="scientific">Spraguea lophii (strain 42_110)</name>
    <name type="common">Microsporidian parasite</name>
    <dbReference type="NCBI Taxonomy" id="1358809"/>
    <lineage>
        <taxon>Eukaryota</taxon>
        <taxon>Fungi</taxon>
        <taxon>Fungi incertae sedis</taxon>
        <taxon>Microsporidia</taxon>
        <taxon>Spragueidae</taxon>
        <taxon>Spraguea</taxon>
    </lineage>
</organism>
<dbReference type="Proteomes" id="UP000014978">
    <property type="component" value="Unassembled WGS sequence"/>
</dbReference>
<evidence type="ECO:0000313" key="2">
    <source>
        <dbReference type="EMBL" id="EPR77687.1"/>
    </source>
</evidence>
<name>S7W7I4_SPRLO</name>
<sequence>MKFYILSLVTILFFNIKEIFGICMYCTEIKVRRMLNLDNKRKIRNYGMANNEHRENGVQEESSTRIQTNKTKNCLKSHINNFGKGIKTNVTNLFKPLKNYIVKHTNYTSLSNRPLPLLPFPYHCSKTKTYRRQMISKDNEKVLDTKDISSESIYAECLDNNTSSEPIYVNHPFDNELPEPIYVNHQFDNKLPEITYADLIF</sequence>
<protein>
    <submittedName>
        <fullName evidence="2">Uncharacterized protein</fullName>
    </submittedName>
</protein>
<dbReference type="STRING" id="1358809.S7W7I4"/>